<feature type="coiled-coil region" evidence="1">
    <location>
        <begin position="278"/>
        <end position="305"/>
    </location>
</feature>
<keyword evidence="1" id="KW-0175">Coiled coil</keyword>
<dbReference type="AlphaFoldDB" id="A0A0F9WYF5"/>
<reference evidence="4" key="1">
    <citation type="journal article" date="2015" name="Genome Announc.">
        <title>Draft whole-genome sequence of the biocontrol agent Trichoderma harzianum T6776.</title>
        <authorList>
            <person name="Baroncelli R."/>
            <person name="Piaggeschi G."/>
            <person name="Fiorini L."/>
            <person name="Bertolini E."/>
            <person name="Zapparata A."/>
            <person name="Pe M.E."/>
            <person name="Sarrocco S."/>
            <person name="Vannacci G."/>
        </authorList>
    </citation>
    <scope>NUCLEOTIDE SEQUENCE [LARGE SCALE GENOMIC DNA]</scope>
    <source>
        <strain evidence="4">T6776</strain>
    </source>
</reference>
<dbReference type="OMA" id="GIHEFTR"/>
<organism evidence="3 4">
    <name type="scientific">Trichoderma harzianum</name>
    <name type="common">Hypocrea lixii</name>
    <dbReference type="NCBI Taxonomy" id="5544"/>
    <lineage>
        <taxon>Eukaryota</taxon>
        <taxon>Fungi</taxon>
        <taxon>Dikarya</taxon>
        <taxon>Ascomycota</taxon>
        <taxon>Pezizomycotina</taxon>
        <taxon>Sordariomycetes</taxon>
        <taxon>Hypocreomycetidae</taxon>
        <taxon>Hypocreales</taxon>
        <taxon>Hypocreaceae</taxon>
        <taxon>Trichoderma</taxon>
    </lineage>
</organism>
<name>A0A0F9WYF5_TRIHA</name>
<proteinExistence type="predicted"/>
<evidence type="ECO:0000313" key="3">
    <source>
        <dbReference type="EMBL" id="KKO97479.1"/>
    </source>
</evidence>
<feature type="coiled-coil region" evidence="1">
    <location>
        <begin position="223"/>
        <end position="250"/>
    </location>
</feature>
<feature type="transmembrane region" description="Helical" evidence="2">
    <location>
        <begin position="259"/>
        <end position="276"/>
    </location>
</feature>
<comment type="caution">
    <text evidence="3">The sequence shown here is derived from an EMBL/GenBank/DDBJ whole genome shotgun (WGS) entry which is preliminary data.</text>
</comment>
<keyword evidence="2" id="KW-0472">Membrane</keyword>
<keyword evidence="2" id="KW-0812">Transmembrane</keyword>
<sequence length="419" mass="47337">MSITTTETLQDEQLKGPNDAAKIFLLGGAPQESVEKLDPSDPAVTFILNSDDFINLQKYIRACTALPSTESLFEAEYSRENLKKFFAEDDTLYNFMKEVLPRMHKRANDFQINTIEPMITLGGRIGNFAKDSGKFMDRLVKNLEVMGQPGMVKGVAQFDAAKYDAEKTLDRLTDHAKKVEVECKEMFDKLTAFKVTTETQDLKDITEISRRLKKIIPNDEAKKSKVQKLLDDAKRLVDEAKSMLDDEVRKAREQGKAKWYHFIPVVGTIILIIDIVKHKGLINSLRELNDRYELAKKKGENAIESITAASHQLDSLMSEVQGVTDTIDNAIASVDKMQKTFNSLQVMFQDIKEKLEYTTSDLGDENIKSFEFQIEDLRDAAVTWKRVYILAQVFQSTGLVKDAKDAPVQVGPMAEKESG</sequence>
<accession>A0A0F9WYF5</accession>
<dbReference type="Gene3D" id="1.20.1170.10">
    <property type="match status" value="1"/>
</dbReference>
<evidence type="ECO:0000313" key="4">
    <source>
        <dbReference type="Proteomes" id="UP000034112"/>
    </source>
</evidence>
<dbReference type="SUPFAM" id="SSF58100">
    <property type="entry name" value="Bacterial hemolysins"/>
    <property type="match status" value="1"/>
</dbReference>
<evidence type="ECO:0000256" key="1">
    <source>
        <dbReference type="SAM" id="Coils"/>
    </source>
</evidence>
<keyword evidence="2" id="KW-1133">Transmembrane helix</keyword>
<dbReference type="Proteomes" id="UP000034112">
    <property type="component" value="Unassembled WGS sequence"/>
</dbReference>
<evidence type="ECO:0000256" key="2">
    <source>
        <dbReference type="SAM" id="Phobius"/>
    </source>
</evidence>
<protein>
    <submittedName>
        <fullName evidence="3">Uncharacterized protein</fullName>
    </submittedName>
</protein>
<gene>
    <name evidence="3" type="ORF">THAR02_10417</name>
</gene>
<dbReference type="EMBL" id="JOKZ01000560">
    <property type="protein sequence ID" value="KKO97479.1"/>
    <property type="molecule type" value="Genomic_DNA"/>
</dbReference>
<dbReference type="OrthoDB" id="5066239at2759"/>
<dbReference type="CDD" id="cd22656">
    <property type="entry name" value="ClyA_Cry6Aa-like"/>
    <property type="match status" value="1"/>
</dbReference>